<evidence type="ECO:0000256" key="2">
    <source>
        <dbReference type="ARBA" id="ARBA00022729"/>
    </source>
</evidence>
<evidence type="ECO:0000259" key="3">
    <source>
        <dbReference type="Pfam" id="PF00085"/>
    </source>
</evidence>
<dbReference type="GO" id="GO:0006457">
    <property type="term" value="P:protein folding"/>
    <property type="evidence" value="ECO:0007669"/>
    <property type="project" value="TreeGrafter"/>
</dbReference>
<dbReference type="Gene3D" id="3.40.30.10">
    <property type="entry name" value="Glutaredoxin"/>
    <property type="match status" value="1"/>
</dbReference>
<evidence type="ECO:0000313" key="4">
    <source>
        <dbReference type="EMBL" id="OWK13371.1"/>
    </source>
</evidence>
<dbReference type="InterPro" id="IPR051063">
    <property type="entry name" value="PDI"/>
</dbReference>
<dbReference type="Proteomes" id="UP000242450">
    <property type="component" value="Chromosome 7"/>
</dbReference>
<dbReference type="SUPFAM" id="SSF52833">
    <property type="entry name" value="Thioredoxin-like"/>
    <property type="match status" value="1"/>
</dbReference>
<keyword evidence="2" id="KW-0732">Signal</keyword>
<dbReference type="InterPro" id="IPR013766">
    <property type="entry name" value="Thioredoxin_domain"/>
</dbReference>
<name>A0A212D559_CEREH</name>
<evidence type="ECO:0000256" key="1">
    <source>
        <dbReference type="ARBA" id="ARBA00006347"/>
    </source>
</evidence>
<dbReference type="PANTHER" id="PTHR45672:SF3">
    <property type="entry name" value="THIOREDOXIN DOMAIN-CONTAINING PROTEIN 5"/>
    <property type="match status" value="1"/>
</dbReference>
<proteinExistence type="inferred from homology"/>
<accession>A0A212D559</accession>
<dbReference type="GO" id="GO:0005783">
    <property type="term" value="C:endoplasmic reticulum"/>
    <property type="evidence" value="ECO:0007669"/>
    <property type="project" value="TreeGrafter"/>
</dbReference>
<dbReference type="PANTHER" id="PTHR45672">
    <property type="entry name" value="PROTEIN DISULFIDE-ISOMERASE C17H9.14C-RELATED"/>
    <property type="match status" value="1"/>
</dbReference>
<organism evidence="4 5">
    <name type="scientific">Cervus elaphus hippelaphus</name>
    <name type="common">European red deer</name>
    <dbReference type="NCBI Taxonomy" id="46360"/>
    <lineage>
        <taxon>Eukaryota</taxon>
        <taxon>Metazoa</taxon>
        <taxon>Chordata</taxon>
        <taxon>Craniata</taxon>
        <taxon>Vertebrata</taxon>
        <taxon>Euteleostomi</taxon>
        <taxon>Mammalia</taxon>
        <taxon>Eutheria</taxon>
        <taxon>Laurasiatheria</taxon>
        <taxon>Artiodactyla</taxon>
        <taxon>Ruminantia</taxon>
        <taxon>Pecora</taxon>
        <taxon>Cervidae</taxon>
        <taxon>Cervinae</taxon>
        <taxon>Cervus</taxon>
    </lineage>
</organism>
<reference evidence="4 5" key="1">
    <citation type="journal article" date="2018" name="Mol. Genet. Genomics">
        <title>The red deer Cervus elaphus genome CerEla1.0: sequencing, annotating, genes, and chromosomes.</title>
        <authorList>
            <person name="Bana N.A."/>
            <person name="Nyiri A."/>
            <person name="Nagy J."/>
            <person name="Frank K."/>
            <person name="Nagy T."/>
            <person name="Steger V."/>
            <person name="Schiller M."/>
            <person name="Lakatos P."/>
            <person name="Sugar L."/>
            <person name="Horn P."/>
            <person name="Barta E."/>
            <person name="Orosz L."/>
        </authorList>
    </citation>
    <scope>NUCLEOTIDE SEQUENCE [LARGE SCALE GENOMIC DNA]</scope>
    <source>
        <strain evidence="4">Hungarian</strain>
    </source>
</reference>
<feature type="domain" description="Thioredoxin" evidence="3">
    <location>
        <begin position="38"/>
        <end position="87"/>
    </location>
</feature>
<evidence type="ECO:0000313" key="5">
    <source>
        <dbReference type="Proteomes" id="UP000242450"/>
    </source>
</evidence>
<comment type="similarity">
    <text evidence="1">Belongs to the protein disulfide isomerase family.</text>
</comment>
<dbReference type="AlphaFoldDB" id="A0A212D559"/>
<dbReference type="OrthoDB" id="71336at2759"/>
<dbReference type="GO" id="GO:0003756">
    <property type="term" value="F:protein disulfide isomerase activity"/>
    <property type="evidence" value="ECO:0007669"/>
    <property type="project" value="TreeGrafter"/>
</dbReference>
<sequence length="87" mass="10274">MWVRHGKRIRKKIPKKSRLFRKCARRSWRKLFPLIFRCGHCQRLQPTWNDLGDKYNSMEDAKVYVAKVDCTADSDLCSAQGVRGYPT</sequence>
<comment type="caution">
    <text evidence="4">The sequence shown here is derived from an EMBL/GenBank/DDBJ whole genome shotgun (WGS) entry which is preliminary data.</text>
</comment>
<dbReference type="InterPro" id="IPR036249">
    <property type="entry name" value="Thioredoxin-like_sf"/>
</dbReference>
<dbReference type="EMBL" id="MKHE01000007">
    <property type="protein sequence ID" value="OWK13371.1"/>
    <property type="molecule type" value="Genomic_DNA"/>
</dbReference>
<gene>
    <name evidence="4" type="ORF">Celaphus_00014624</name>
</gene>
<dbReference type="Pfam" id="PF00085">
    <property type="entry name" value="Thioredoxin"/>
    <property type="match status" value="1"/>
</dbReference>
<protein>
    <recommendedName>
        <fullName evidence="3">Thioredoxin domain-containing protein</fullName>
    </recommendedName>
</protein>
<keyword evidence="5" id="KW-1185">Reference proteome</keyword>